<proteinExistence type="predicted"/>
<evidence type="ECO:0000313" key="1">
    <source>
        <dbReference type="EMBL" id="MBB4885016.1"/>
    </source>
</evidence>
<comment type="caution">
    <text evidence="1">The sequence shown here is derived from an EMBL/GenBank/DDBJ whole genome shotgun (WGS) entry which is preliminary data.</text>
</comment>
<sequence length="37" mass="3630">MAGMAEPSVIRLLCDVTPADDGAAGGTALRDALGGTR</sequence>
<name>A0A7W7L8I4_STRNE</name>
<reference evidence="1 2" key="1">
    <citation type="submission" date="2020-08" db="EMBL/GenBank/DDBJ databases">
        <title>Genomic Encyclopedia of Type Strains, Phase III (KMG-III): the genomes of soil and plant-associated and newly described type strains.</title>
        <authorList>
            <person name="Whitman W."/>
        </authorList>
    </citation>
    <scope>NUCLEOTIDE SEQUENCE [LARGE SCALE GENOMIC DNA]</scope>
    <source>
        <strain evidence="1 2">CECT 3265</strain>
    </source>
</reference>
<evidence type="ECO:0000313" key="2">
    <source>
        <dbReference type="Proteomes" id="UP000556436"/>
    </source>
</evidence>
<keyword evidence="2" id="KW-1185">Reference proteome</keyword>
<dbReference type="Proteomes" id="UP000556436">
    <property type="component" value="Unassembled WGS sequence"/>
</dbReference>
<gene>
    <name evidence="1" type="ORF">FHS38_001044</name>
</gene>
<dbReference type="AlphaFoldDB" id="A0A7W7L8I4"/>
<organism evidence="1 2">
    <name type="scientific">Streptomyces netropsis</name>
    <name type="common">Streptoverticillium netropsis</name>
    <dbReference type="NCBI Taxonomy" id="55404"/>
    <lineage>
        <taxon>Bacteria</taxon>
        <taxon>Bacillati</taxon>
        <taxon>Actinomycetota</taxon>
        <taxon>Actinomycetes</taxon>
        <taxon>Kitasatosporales</taxon>
        <taxon>Streptomycetaceae</taxon>
        <taxon>Streptomyces</taxon>
    </lineage>
</organism>
<accession>A0A7W7L8I4</accession>
<protein>
    <submittedName>
        <fullName evidence="1">Uncharacterized protein</fullName>
    </submittedName>
</protein>
<dbReference type="EMBL" id="JACHJG010000002">
    <property type="protein sequence ID" value="MBB4885016.1"/>
    <property type="molecule type" value="Genomic_DNA"/>
</dbReference>